<evidence type="ECO:0000256" key="4">
    <source>
        <dbReference type="ARBA" id="ARBA00022692"/>
    </source>
</evidence>
<dbReference type="InterPro" id="IPR049829">
    <property type="entry name" value="MptA/B-like"/>
</dbReference>
<keyword evidence="2 9" id="KW-0328">Glycosyltransferase</keyword>
<dbReference type="RefSeq" id="WP_310538159.1">
    <property type="nucleotide sequence ID" value="NZ_BAAAOC010000007.1"/>
</dbReference>
<evidence type="ECO:0000313" key="10">
    <source>
        <dbReference type="Proteomes" id="UP001260872"/>
    </source>
</evidence>
<feature type="transmembrane region" description="Helical" evidence="8">
    <location>
        <begin position="394"/>
        <end position="418"/>
    </location>
</feature>
<evidence type="ECO:0000256" key="3">
    <source>
        <dbReference type="ARBA" id="ARBA00022679"/>
    </source>
</evidence>
<gene>
    <name evidence="9" type="primary">mptB</name>
    <name evidence="9" type="ORF">RH857_11720</name>
</gene>
<evidence type="ECO:0000256" key="8">
    <source>
        <dbReference type="SAM" id="Phobius"/>
    </source>
</evidence>
<dbReference type="Pfam" id="PF26314">
    <property type="entry name" value="MptA_B_family"/>
    <property type="match status" value="1"/>
</dbReference>
<keyword evidence="10" id="KW-1185">Reference proteome</keyword>
<feature type="transmembrane region" description="Helical" evidence="8">
    <location>
        <begin position="266"/>
        <end position="284"/>
    </location>
</feature>
<protein>
    <submittedName>
        <fullName evidence="9">Polyprenol phosphomannose-dependent alpha 1,6 mannosyltransferase MptB</fullName>
    </submittedName>
</protein>
<feature type="transmembrane region" description="Helical" evidence="8">
    <location>
        <begin position="363"/>
        <end position="382"/>
    </location>
</feature>
<feature type="transmembrane region" description="Helical" evidence="8">
    <location>
        <begin position="54"/>
        <end position="73"/>
    </location>
</feature>
<comment type="subcellular location">
    <subcellularLocation>
        <location evidence="1">Membrane</location>
        <topology evidence="1">Multi-pass membrane protein</topology>
    </subcellularLocation>
</comment>
<comment type="caution">
    <text evidence="9">The sequence shown here is derived from an EMBL/GenBank/DDBJ whole genome shotgun (WGS) entry which is preliminary data.</text>
</comment>
<evidence type="ECO:0000256" key="6">
    <source>
        <dbReference type="ARBA" id="ARBA00023136"/>
    </source>
</evidence>
<evidence type="ECO:0000256" key="1">
    <source>
        <dbReference type="ARBA" id="ARBA00004141"/>
    </source>
</evidence>
<dbReference type="EMBL" id="JAVKGT010000037">
    <property type="protein sequence ID" value="MDR5712788.1"/>
    <property type="molecule type" value="Genomic_DNA"/>
</dbReference>
<comment type="similarity">
    <text evidence="7">Belongs to the MptA/B family.</text>
</comment>
<keyword evidence="5 8" id="KW-1133">Transmembrane helix</keyword>
<evidence type="ECO:0000313" key="9">
    <source>
        <dbReference type="EMBL" id="MDR5712788.1"/>
    </source>
</evidence>
<name>A0ABU1FXA9_9MICC</name>
<reference evidence="10" key="1">
    <citation type="submission" date="2023-07" db="EMBL/GenBank/DDBJ databases">
        <title>Description of three actinobacteria isolated from air of manufacturing shop in a pharmaceutical factory.</title>
        <authorList>
            <person name="Zhang D.-F."/>
        </authorList>
    </citation>
    <scope>NUCLEOTIDE SEQUENCE [LARGE SCALE GENOMIC DNA]</scope>
    <source>
        <strain evidence="10">CCTCC AB 207010</strain>
    </source>
</reference>
<feature type="transmembrane region" description="Helical" evidence="8">
    <location>
        <begin position="296"/>
        <end position="316"/>
    </location>
</feature>
<dbReference type="GO" id="GO:0016757">
    <property type="term" value="F:glycosyltransferase activity"/>
    <property type="evidence" value="ECO:0007669"/>
    <property type="project" value="UniProtKB-KW"/>
</dbReference>
<feature type="transmembrane region" description="Helical" evidence="8">
    <location>
        <begin position="336"/>
        <end position="356"/>
    </location>
</feature>
<keyword evidence="3" id="KW-0808">Transferase</keyword>
<accession>A0ABU1FXA9</accession>
<keyword evidence="6 8" id="KW-0472">Membrane</keyword>
<feature type="transmembrane region" description="Helical" evidence="8">
    <location>
        <begin position="430"/>
        <end position="455"/>
    </location>
</feature>
<feature type="transmembrane region" description="Helical" evidence="8">
    <location>
        <begin position="235"/>
        <end position="260"/>
    </location>
</feature>
<dbReference type="NCBIfam" id="NF038066">
    <property type="entry name" value="MptB"/>
    <property type="match status" value="1"/>
</dbReference>
<evidence type="ECO:0000256" key="7">
    <source>
        <dbReference type="ARBA" id="ARBA00043987"/>
    </source>
</evidence>
<evidence type="ECO:0000256" key="2">
    <source>
        <dbReference type="ARBA" id="ARBA00022676"/>
    </source>
</evidence>
<keyword evidence="4 8" id="KW-0812">Transmembrane</keyword>
<dbReference type="Proteomes" id="UP001260872">
    <property type="component" value="Unassembled WGS sequence"/>
</dbReference>
<evidence type="ECO:0000256" key="5">
    <source>
        <dbReference type="ARBA" id="ARBA00022989"/>
    </source>
</evidence>
<feature type="transmembrane region" description="Helical" evidence="8">
    <location>
        <begin position="179"/>
        <end position="199"/>
    </location>
</feature>
<feature type="transmembrane region" description="Helical" evidence="8">
    <location>
        <begin position="211"/>
        <end position="228"/>
    </location>
</feature>
<feature type="transmembrane region" description="Helical" evidence="8">
    <location>
        <begin position="12"/>
        <end position="34"/>
    </location>
</feature>
<organism evidence="9 10">
    <name type="scientific">Nesterenkonia flava</name>
    <dbReference type="NCBI Taxonomy" id="469799"/>
    <lineage>
        <taxon>Bacteria</taxon>
        <taxon>Bacillati</taxon>
        <taxon>Actinomycetota</taxon>
        <taxon>Actinomycetes</taxon>
        <taxon>Micrococcales</taxon>
        <taxon>Micrococcaceae</taxon>
        <taxon>Nesterenkonia</taxon>
    </lineage>
</organism>
<proteinExistence type="inferred from homology"/>
<feature type="transmembrane region" description="Helical" evidence="8">
    <location>
        <begin position="461"/>
        <end position="479"/>
    </location>
</feature>
<sequence length="502" mass="54928">MNTQRTRVRGLTLYGLAGSLLILLCSFGVGWLTIDSPLNRWLPVIALRTEAAGVVVSTVGLTLGCWMLFHAWLRLYLQLRTSQEWTPGALKVVTRAALLWSAPQLLAAPIFSRDVFAYLNQGRLVLMGEDPYQVGVSQLENWFQLGTDVTWAENETPYGPVFLWIAAGIMQLSGAHHDLAVLLFRVVCAAGVVMLMIWVPKLASHCGTEPAYAQWLTVANPLLIISFVSSAHNDALMMGCALAGIWAALQGRGVLAAVLVALSIGIKPITLLLLPFVGLLWAAHRGDLPLTWRRRVVYWAGTAGVSGALLLIVGVIQGYGFGWVGVMSGTGDGHVLWAPVGLLHGLISVVLMPFGLDGDWSLELLRTVGRLVSVIVVLVLILRGDDRRILHRMMWAFTAVVVLSPVIQPWYLLWLLPLFAVTGIRPGKPLALVVAVSAFFLAYGAADQLFVYQFIDLQAEMIVVSAVVSVLCLTALAVLDKPVRSIVWEPEEPRRKQERRAR</sequence>